<dbReference type="STRING" id="2018661.A0A2A2LV64"/>
<organism evidence="3 4">
    <name type="scientific">Diploscapter pachys</name>
    <dbReference type="NCBI Taxonomy" id="2018661"/>
    <lineage>
        <taxon>Eukaryota</taxon>
        <taxon>Metazoa</taxon>
        <taxon>Ecdysozoa</taxon>
        <taxon>Nematoda</taxon>
        <taxon>Chromadorea</taxon>
        <taxon>Rhabditida</taxon>
        <taxon>Rhabditina</taxon>
        <taxon>Rhabditomorpha</taxon>
        <taxon>Rhabditoidea</taxon>
        <taxon>Rhabditidae</taxon>
        <taxon>Diploscapter</taxon>
    </lineage>
</organism>
<name>A0A2A2LV64_9BILA</name>
<dbReference type="AlphaFoldDB" id="A0A2A2LV64"/>
<evidence type="ECO:0000313" key="3">
    <source>
        <dbReference type="EMBL" id="PAV90112.1"/>
    </source>
</evidence>
<evidence type="ECO:0000313" key="4">
    <source>
        <dbReference type="Proteomes" id="UP000218231"/>
    </source>
</evidence>
<evidence type="ECO:0000259" key="2">
    <source>
        <dbReference type="Pfam" id="PF17921"/>
    </source>
</evidence>
<reference evidence="3 4" key="1">
    <citation type="journal article" date="2017" name="Curr. Biol.">
        <title>Genome architecture and evolution of a unichromosomal asexual nematode.</title>
        <authorList>
            <person name="Fradin H."/>
            <person name="Zegar C."/>
            <person name="Gutwein M."/>
            <person name="Lucas J."/>
            <person name="Kovtun M."/>
            <person name="Corcoran D."/>
            <person name="Baugh L.R."/>
            <person name="Kiontke K."/>
            <person name="Gunsalus K."/>
            <person name="Fitch D.H."/>
            <person name="Piano F."/>
        </authorList>
    </citation>
    <scope>NUCLEOTIDE SEQUENCE [LARGE SCALE GENOMIC DNA]</scope>
    <source>
        <strain evidence="3">PF1309</strain>
    </source>
</reference>
<feature type="region of interest" description="Disordered" evidence="1">
    <location>
        <begin position="291"/>
        <end position="325"/>
    </location>
</feature>
<evidence type="ECO:0000256" key="1">
    <source>
        <dbReference type="SAM" id="MobiDB-lite"/>
    </source>
</evidence>
<feature type="compositionally biased region" description="Basic and acidic residues" evidence="1">
    <location>
        <begin position="310"/>
        <end position="319"/>
    </location>
</feature>
<protein>
    <recommendedName>
        <fullName evidence="2">Integrase zinc-binding domain-containing protein</fullName>
    </recommendedName>
</protein>
<keyword evidence="4" id="KW-1185">Reference proteome</keyword>
<dbReference type="OrthoDB" id="5856610at2759"/>
<sequence>MMSGEGPSIVENDDRLDDNVIIEGYADIDNEMEIMNYQVDEEERGGPDGDPFGGMPVHLYHDIVEFKRSGAYPAYVSTKHDRSAPSHWRHRCSRYTLADDNETLLYFNPHSTVYDHPKVVVKKGEVRKVLERIHELIGHLGQKRTQIVVLKKLFWRSVRQDVKNYIEMCDFCQQKKVEGKRIMKAPIDVMKDDFNINVVIRHKDATDGDRLEFHLHGYNENAVRQAAFNKMTSYTFKETQRRVSKRQAAKRKLQNTFEDKNMLDGSNFGLESGERFEESGVDSLFEMKREREDPQLVSLSEAMPSTSNAEEEHRNDNSKKNAQTLEIDDITVVRRPEYMMQKVVPKREKLVRRNTNHHVSSSSEHNQNGTTHHDKLQEERSTLTDIAYKYAHAVAEILTDRNSEQNPSELLSSYDAIHSQPEMMGLAPIMMLPSCDKEVIALQKELLTRQLALQRLQEKVLRAQYAHYGQLMNNGEPMHGSVMAEEIVEVEDLNVMDDGEQPSEGIDDKYDADPNELYGKRQRIYVENGANSQNLQEPNQDIE</sequence>
<dbReference type="EMBL" id="LIAE01006401">
    <property type="protein sequence ID" value="PAV90112.1"/>
    <property type="molecule type" value="Genomic_DNA"/>
</dbReference>
<dbReference type="Proteomes" id="UP000218231">
    <property type="component" value="Unassembled WGS sequence"/>
</dbReference>
<feature type="domain" description="Integrase zinc-binding" evidence="2">
    <location>
        <begin position="122"/>
        <end position="177"/>
    </location>
</feature>
<accession>A0A2A2LV64</accession>
<dbReference type="InterPro" id="IPR041588">
    <property type="entry name" value="Integrase_H2C2"/>
</dbReference>
<gene>
    <name evidence="3" type="ORF">WR25_05730</name>
</gene>
<feature type="compositionally biased region" description="Polar residues" evidence="1">
    <location>
        <begin position="357"/>
        <end position="370"/>
    </location>
</feature>
<comment type="caution">
    <text evidence="3">The sequence shown here is derived from an EMBL/GenBank/DDBJ whole genome shotgun (WGS) entry which is preliminary data.</text>
</comment>
<feature type="region of interest" description="Disordered" evidence="1">
    <location>
        <begin position="351"/>
        <end position="377"/>
    </location>
</feature>
<proteinExistence type="predicted"/>
<dbReference type="Gene3D" id="1.10.340.70">
    <property type="match status" value="1"/>
</dbReference>
<dbReference type="Pfam" id="PF17921">
    <property type="entry name" value="Integrase_H2C2"/>
    <property type="match status" value="1"/>
</dbReference>